<comment type="caution">
    <text evidence="2">The sequence shown here is derived from an EMBL/GenBank/DDBJ whole genome shotgun (WGS) entry which is preliminary data.</text>
</comment>
<evidence type="ECO:0000313" key="3">
    <source>
        <dbReference type="Proteomes" id="UP001230220"/>
    </source>
</evidence>
<evidence type="ECO:0000313" key="2">
    <source>
        <dbReference type="EMBL" id="MDQ0360099.1"/>
    </source>
</evidence>
<feature type="transmembrane region" description="Helical" evidence="1">
    <location>
        <begin position="53"/>
        <end position="70"/>
    </location>
</feature>
<keyword evidence="3" id="KW-1185">Reference proteome</keyword>
<dbReference type="Pfam" id="PF09997">
    <property type="entry name" value="DUF2238"/>
    <property type="match status" value="1"/>
</dbReference>
<proteinExistence type="predicted"/>
<sequence length="280" mass="32201">MGKPKKIARFREYMRTIMMAMKENKSTTIVYFVLRFAVIAVMILQILNGNYENVFLCILTLVLFIVPSFIELKFKVYLPSTLEIIILLFIFAAEILGEIHDYYYTYQYWDTILHTINGFLAAAVGYSLVDLLNKSDRVKFELSPIFMAIVAFSFSMTIGVLWEFFEFGMDQFFGMNTQKDTILTSVPYLPTGPNGERETIENITSVVVNGIPLTVEGYVDIGLIDTMYDLIVNFVGAFIFSVFGFFYAKGYITGKFIKRFIPRKRPEEMDYLNGGTLDEE</sequence>
<dbReference type="RefSeq" id="WP_307405744.1">
    <property type="nucleotide sequence ID" value="NZ_JAUSUR010000001.1"/>
</dbReference>
<keyword evidence="1" id="KW-0812">Transmembrane</keyword>
<name>A0ABU0DZN7_9FIRM</name>
<feature type="transmembrane region" description="Helical" evidence="1">
    <location>
        <begin position="28"/>
        <end position="47"/>
    </location>
</feature>
<accession>A0ABU0DZN7</accession>
<dbReference type="Proteomes" id="UP001230220">
    <property type="component" value="Unassembled WGS sequence"/>
</dbReference>
<evidence type="ECO:0000256" key="1">
    <source>
        <dbReference type="SAM" id="Phobius"/>
    </source>
</evidence>
<feature type="transmembrane region" description="Helical" evidence="1">
    <location>
        <begin position="230"/>
        <end position="248"/>
    </location>
</feature>
<feature type="transmembrane region" description="Helical" evidence="1">
    <location>
        <begin position="112"/>
        <end position="133"/>
    </location>
</feature>
<keyword evidence="1" id="KW-0472">Membrane</keyword>
<dbReference type="EMBL" id="JAUSUR010000001">
    <property type="protein sequence ID" value="MDQ0360099.1"/>
    <property type="molecule type" value="Genomic_DNA"/>
</dbReference>
<protein>
    <submittedName>
        <fullName evidence="2">Uncharacterized protein</fullName>
    </submittedName>
</protein>
<organism evidence="2 3">
    <name type="scientific">Breznakia pachnodae</name>
    <dbReference type="NCBI Taxonomy" id="265178"/>
    <lineage>
        <taxon>Bacteria</taxon>
        <taxon>Bacillati</taxon>
        <taxon>Bacillota</taxon>
        <taxon>Erysipelotrichia</taxon>
        <taxon>Erysipelotrichales</taxon>
        <taxon>Erysipelotrichaceae</taxon>
        <taxon>Breznakia</taxon>
    </lineage>
</organism>
<gene>
    <name evidence="2" type="ORF">J2S15_000830</name>
</gene>
<reference evidence="2 3" key="1">
    <citation type="submission" date="2023-07" db="EMBL/GenBank/DDBJ databases">
        <title>Genomic Encyclopedia of Type Strains, Phase IV (KMG-IV): sequencing the most valuable type-strain genomes for metagenomic binning, comparative biology and taxonomic classification.</title>
        <authorList>
            <person name="Goeker M."/>
        </authorList>
    </citation>
    <scope>NUCLEOTIDE SEQUENCE [LARGE SCALE GENOMIC DNA]</scope>
    <source>
        <strain evidence="2 3">DSM 16784</strain>
    </source>
</reference>
<feature type="transmembrane region" description="Helical" evidence="1">
    <location>
        <begin position="82"/>
        <end position="100"/>
    </location>
</feature>
<dbReference type="InterPro" id="IPR014509">
    <property type="entry name" value="YjdF-like"/>
</dbReference>
<keyword evidence="1" id="KW-1133">Transmembrane helix</keyword>
<feature type="transmembrane region" description="Helical" evidence="1">
    <location>
        <begin position="145"/>
        <end position="165"/>
    </location>
</feature>